<sequence length="70" mass="7542">PLGPFERIPAYMAAMKKLLRGFPRPAPYGASSSFVVGGTEAFQHALGSLAQDHVELWADLEDVEGDEEAP</sequence>
<dbReference type="Proteomes" id="UP000823775">
    <property type="component" value="Unassembled WGS sequence"/>
</dbReference>
<name>A0ABS8S0A6_DATST</name>
<dbReference type="EMBL" id="JACEIK010000210">
    <property type="protein sequence ID" value="MCD7452466.1"/>
    <property type="molecule type" value="Genomic_DNA"/>
</dbReference>
<reference evidence="1 2" key="1">
    <citation type="journal article" date="2021" name="BMC Genomics">
        <title>Datura genome reveals duplications of psychoactive alkaloid biosynthetic genes and high mutation rate following tissue culture.</title>
        <authorList>
            <person name="Rajewski A."/>
            <person name="Carter-House D."/>
            <person name="Stajich J."/>
            <person name="Litt A."/>
        </authorList>
    </citation>
    <scope>NUCLEOTIDE SEQUENCE [LARGE SCALE GENOMIC DNA]</scope>
    <source>
        <strain evidence="1">AR-01</strain>
    </source>
</reference>
<proteinExistence type="predicted"/>
<gene>
    <name evidence="1" type="ORF">HAX54_016937</name>
</gene>
<feature type="non-terminal residue" evidence="1">
    <location>
        <position position="1"/>
    </location>
</feature>
<evidence type="ECO:0000313" key="1">
    <source>
        <dbReference type="EMBL" id="MCD7452466.1"/>
    </source>
</evidence>
<protein>
    <submittedName>
        <fullName evidence="1">Uncharacterized protein</fullName>
    </submittedName>
</protein>
<comment type="caution">
    <text evidence="1">The sequence shown here is derived from an EMBL/GenBank/DDBJ whole genome shotgun (WGS) entry which is preliminary data.</text>
</comment>
<evidence type="ECO:0000313" key="2">
    <source>
        <dbReference type="Proteomes" id="UP000823775"/>
    </source>
</evidence>
<organism evidence="1 2">
    <name type="scientific">Datura stramonium</name>
    <name type="common">Jimsonweed</name>
    <name type="synonym">Common thornapple</name>
    <dbReference type="NCBI Taxonomy" id="4076"/>
    <lineage>
        <taxon>Eukaryota</taxon>
        <taxon>Viridiplantae</taxon>
        <taxon>Streptophyta</taxon>
        <taxon>Embryophyta</taxon>
        <taxon>Tracheophyta</taxon>
        <taxon>Spermatophyta</taxon>
        <taxon>Magnoliopsida</taxon>
        <taxon>eudicotyledons</taxon>
        <taxon>Gunneridae</taxon>
        <taxon>Pentapetalae</taxon>
        <taxon>asterids</taxon>
        <taxon>lamiids</taxon>
        <taxon>Solanales</taxon>
        <taxon>Solanaceae</taxon>
        <taxon>Solanoideae</taxon>
        <taxon>Datureae</taxon>
        <taxon>Datura</taxon>
    </lineage>
</organism>
<accession>A0ABS8S0A6</accession>
<keyword evidence="2" id="KW-1185">Reference proteome</keyword>